<dbReference type="RefSeq" id="WP_316004000.1">
    <property type="nucleotide sequence ID" value="NZ_JAWDIT010000002.1"/>
</dbReference>
<protein>
    <submittedName>
        <fullName evidence="7">Adenosylhomocysteinase</fullName>
    </submittedName>
</protein>
<dbReference type="InterPro" id="IPR015878">
    <property type="entry name" value="Ado_hCys_hydrolase_NAD-bd"/>
</dbReference>
<reference evidence="7 8" key="1">
    <citation type="submission" date="2023-09" db="EMBL/GenBank/DDBJ databases">
        <title>Microbacterium fusihabitans sp. nov., Microbacterium phycihabitans sp. nov., and Microbacterium cervinum sp. nov., isolated from dried seaweeds of beach.</title>
        <authorList>
            <person name="Lee S.D."/>
        </authorList>
    </citation>
    <scope>NUCLEOTIDE SEQUENCE [LARGE SCALE GENOMIC DNA]</scope>
    <source>
        <strain evidence="7 8">KSW2-29</strain>
    </source>
</reference>
<dbReference type="PANTHER" id="PTHR23420">
    <property type="entry name" value="ADENOSYLHOMOCYSTEINASE"/>
    <property type="match status" value="1"/>
</dbReference>
<feature type="domain" description="S-adenosyl-L-homocysteine hydrolase NAD binding" evidence="6">
    <location>
        <begin position="244"/>
        <end position="383"/>
    </location>
</feature>
<comment type="cofactor">
    <cofactor evidence="1">
        <name>NAD(+)</name>
        <dbReference type="ChEBI" id="CHEBI:57540"/>
    </cofactor>
</comment>
<comment type="similarity">
    <text evidence="2">Belongs to the adenosylhomocysteinase family.</text>
</comment>
<dbReference type="SMART" id="SM00997">
    <property type="entry name" value="AdoHcyase_NAD"/>
    <property type="match status" value="1"/>
</dbReference>
<dbReference type="InterPro" id="IPR036291">
    <property type="entry name" value="NAD(P)-bd_dom_sf"/>
</dbReference>
<evidence type="ECO:0000313" key="7">
    <source>
        <dbReference type="EMBL" id="MDU0345428.1"/>
    </source>
</evidence>
<dbReference type="SUPFAM" id="SSF52283">
    <property type="entry name" value="Formate/glycerate dehydrogenase catalytic domain-like"/>
    <property type="match status" value="1"/>
</dbReference>
<sequence>MTDPRAPERIVRRFARASNLMLAGRPFGVRGADASGLHDLLVRLGGIPSPEPTPGRVEFDLDADTVHLDGAPLPERGDAAGRISFARAHMPVSAAMAERLDLTRLRVGVAMVLEPKTAVLSLLLRERGAEVSVYAHPDETDPAVADALRAQGFAVTADPAPSGAEELAAARAFLRAGLDVLLDDGAHLIRLAHDDDPSLVADWIGACEETTSGLTPLRRMRDAGILRTAVMAVNDARTKTMFDNRYGTGQSCVFAIADLLEERGIALTDQPALVLGYGPVGRGVAAHLRALSVEVRVAETDPVRALEARHDGFPTGPAHELATGALVVSATGVPGTVTADLSAVARVVAVAGGVPGEVAADGVDAGAEVLGGGGAVNITAAEGNPIEIMDLSFAVQLAALDDLLRRRPAPGVHALGPEVDDLVAREALRARGAEIDPPRPVDFEGLDDWRSPRYAGGGR</sequence>
<evidence type="ECO:0000256" key="3">
    <source>
        <dbReference type="ARBA" id="ARBA00022563"/>
    </source>
</evidence>
<evidence type="ECO:0000256" key="1">
    <source>
        <dbReference type="ARBA" id="ARBA00001911"/>
    </source>
</evidence>
<evidence type="ECO:0000256" key="4">
    <source>
        <dbReference type="ARBA" id="ARBA00023027"/>
    </source>
</evidence>
<organism evidence="7 8">
    <name type="scientific">Microbacterium phycohabitans</name>
    <dbReference type="NCBI Taxonomy" id="3075993"/>
    <lineage>
        <taxon>Bacteria</taxon>
        <taxon>Bacillati</taxon>
        <taxon>Actinomycetota</taxon>
        <taxon>Actinomycetes</taxon>
        <taxon>Micrococcales</taxon>
        <taxon>Microbacteriaceae</taxon>
        <taxon>Microbacterium</taxon>
    </lineage>
</organism>
<name>A0ABU3SKT9_9MICO</name>
<proteinExistence type="inferred from homology"/>
<dbReference type="InterPro" id="IPR042172">
    <property type="entry name" value="Adenosylhomocyst_ase-like_sf"/>
</dbReference>
<evidence type="ECO:0000256" key="2">
    <source>
        <dbReference type="ARBA" id="ARBA00007122"/>
    </source>
</evidence>
<evidence type="ECO:0000313" key="8">
    <source>
        <dbReference type="Proteomes" id="UP001261125"/>
    </source>
</evidence>
<evidence type="ECO:0000256" key="5">
    <source>
        <dbReference type="SAM" id="MobiDB-lite"/>
    </source>
</evidence>
<keyword evidence="4" id="KW-0520">NAD</keyword>
<dbReference type="Pfam" id="PF00670">
    <property type="entry name" value="AdoHcyase_NAD"/>
    <property type="match status" value="1"/>
</dbReference>
<dbReference type="SUPFAM" id="SSF51735">
    <property type="entry name" value="NAD(P)-binding Rossmann-fold domains"/>
    <property type="match status" value="1"/>
</dbReference>
<dbReference type="SMART" id="SM00996">
    <property type="entry name" value="AdoHcyase"/>
    <property type="match status" value="1"/>
</dbReference>
<dbReference type="PANTHER" id="PTHR23420:SF0">
    <property type="entry name" value="ADENOSYLHOMOCYSTEINASE"/>
    <property type="match status" value="1"/>
</dbReference>
<keyword evidence="3" id="KW-0554">One-carbon metabolism</keyword>
<dbReference type="InterPro" id="IPR000043">
    <property type="entry name" value="Adenosylhomocysteinase-like"/>
</dbReference>
<gene>
    <name evidence="7" type="ORF">RWH44_06885</name>
</gene>
<dbReference type="Proteomes" id="UP001261125">
    <property type="component" value="Unassembled WGS sequence"/>
</dbReference>
<feature type="region of interest" description="Disordered" evidence="5">
    <location>
        <begin position="436"/>
        <end position="459"/>
    </location>
</feature>
<dbReference type="EMBL" id="JAWDIT010000002">
    <property type="protein sequence ID" value="MDU0345428.1"/>
    <property type="molecule type" value="Genomic_DNA"/>
</dbReference>
<comment type="caution">
    <text evidence="7">The sequence shown here is derived from an EMBL/GenBank/DDBJ whole genome shotgun (WGS) entry which is preliminary data.</text>
</comment>
<accession>A0ABU3SKT9</accession>
<keyword evidence="8" id="KW-1185">Reference proteome</keyword>
<dbReference type="Gene3D" id="3.40.50.720">
    <property type="entry name" value="NAD(P)-binding Rossmann-like Domain"/>
    <property type="match status" value="1"/>
</dbReference>
<feature type="compositionally biased region" description="Basic and acidic residues" evidence="5">
    <location>
        <begin position="436"/>
        <end position="451"/>
    </location>
</feature>
<evidence type="ECO:0000259" key="6">
    <source>
        <dbReference type="SMART" id="SM00997"/>
    </source>
</evidence>
<dbReference type="Gene3D" id="3.40.50.1480">
    <property type="entry name" value="Adenosylhomocysteinase-like"/>
    <property type="match status" value="2"/>
</dbReference>
<dbReference type="Pfam" id="PF05221">
    <property type="entry name" value="AdoHcyase"/>
    <property type="match status" value="1"/>
</dbReference>